<evidence type="ECO:0000256" key="1">
    <source>
        <dbReference type="SAM" id="MobiDB-lite"/>
    </source>
</evidence>
<comment type="caution">
    <text evidence="2">The sequence shown here is derived from an EMBL/GenBank/DDBJ whole genome shotgun (WGS) entry which is preliminary data.</text>
</comment>
<dbReference type="PANTHER" id="PTHR45979:SF30">
    <property type="entry name" value="NUCLEOTIDYLTRANSFERASE"/>
    <property type="match status" value="1"/>
</dbReference>
<organism evidence="2 3">
    <name type="scientific">Tripterygium wilfordii</name>
    <name type="common">Thunder God vine</name>
    <dbReference type="NCBI Taxonomy" id="458696"/>
    <lineage>
        <taxon>Eukaryota</taxon>
        <taxon>Viridiplantae</taxon>
        <taxon>Streptophyta</taxon>
        <taxon>Embryophyta</taxon>
        <taxon>Tracheophyta</taxon>
        <taxon>Spermatophyta</taxon>
        <taxon>Magnoliopsida</taxon>
        <taxon>eudicotyledons</taxon>
        <taxon>Gunneridae</taxon>
        <taxon>Pentapetalae</taxon>
        <taxon>rosids</taxon>
        <taxon>fabids</taxon>
        <taxon>Celastrales</taxon>
        <taxon>Celastraceae</taxon>
        <taxon>Tripterygium</taxon>
    </lineage>
</organism>
<reference evidence="2 3" key="1">
    <citation type="journal article" date="2020" name="Nat. Commun.">
        <title>Genome of Tripterygium wilfordii and identification of cytochrome P450 involved in triptolide biosynthesis.</title>
        <authorList>
            <person name="Tu L."/>
            <person name="Su P."/>
            <person name="Zhang Z."/>
            <person name="Gao L."/>
            <person name="Wang J."/>
            <person name="Hu T."/>
            <person name="Zhou J."/>
            <person name="Zhang Y."/>
            <person name="Zhao Y."/>
            <person name="Liu Y."/>
            <person name="Song Y."/>
            <person name="Tong Y."/>
            <person name="Lu Y."/>
            <person name="Yang J."/>
            <person name="Xu C."/>
            <person name="Jia M."/>
            <person name="Peters R.J."/>
            <person name="Huang L."/>
            <person name="Gao W."/>
        </authorList>
    </citation>
    <scope>NUCLEOTIDE SEQUENCE [LARGE SCALE GENOMIC DNA]</scope>
    <source>
        <strain evidence="3">cv. XIE 37</strain>
        <tissue evidence="2">Leaf</tissue>
    </source>
</reference>
<evidence type="ECO:0000313" key="2">
    <source>
        <dbReference type="EMBL" id="KAF5743468.1"/>
    </source>
</evidence>
<gene>
    <name evidence="2" type="ORF">HS088_TW08G00052</name>
</gene>
<dbReference type="AlphaFoldDB" id="A0A7J7DB36"/>
<dbReference type="InParanoid" id="A0A7J7DB36"/>
<feature type="region of interest" description="Disordered" evidence="1">
    <location>
        <begin position="483"/>
        <end position="516"/>
    </location>
</feature>
<dbReference type="PANTHER" id="PTHR45979">
    <property type="entry name" value="PAP/OAS1 SUBSTRATE-BINDING DOMAIN SUPERFAMILY"/>
    <property type="match status" value="1"/>
</dbReference>
<sequence>MKEGMGLTRKKYVNNCQCHGSSGAYSVATSRLKPAFQATSLRTKMSSDYYWGRSRSKTLTSIKDEGGRLSAPSTNISAAQRLCKAGRQYERESVEDSCQAGDGNREWIPLSKVCPESDENMISEMFVSFHVQSNRIQGREPAPMSGSRSVIPVGSKSQQQTINNPGESPFSLYPTGPPVPFLSMLPVYNLPADEFNNFQDSVCDCSMDSTDNRDQVKVLYSSNSMVDCASADPSDNQMSDILSSDSASHWQNLHYLRFCQDAWHYPSPVVLPPTYSHGYSSSEDPGATPPEDMNFFNQLTHCSPHLIPISPLWPSFSQHAGLHQHCADKIPRYYCATGLKVHHSPISSVGSQYPNARNHRGKYKGYHVYDEGSRNISSKSQYAGHYPDFTQVAMPGMRMNCGQDYVNAPYGMHPVAILDEASESGTGAPPADMLYSYDEFMCYAAPSEHLEFRPLGPEFFSGVDEASYLGEVSRSGFIEPQDMEGYSKLSSTNQPSLRQGPRSWKKRIQKKDWRRL</sequence>
<keyword evidence="3" id="KW-1185">Reference proteome</keyword>
<feature type="region of interest" description="Disordered" evidence="1">
    <location>
        <begin position="138"/>
        <end position="162"/>
    </location>
</feature>
<protein>
    <submittedName>
        <fullName evidence="2">Uncharacterized protein</fullName>
    </submittedName>
</protein>
<proteinExistence type="predicted"/>
<accession>A0A7J7DB36</accession>
<feature type="compositionally biased region" description="Polar residues" evidence="1">
    <location>
        <begin position="488"/>
        <end position="497"/>
    </location>
</feature>
<feature type="compositionally biased region" description="Basic residues" evidence="1">
    <location>
        <begin position="503"/>
        <end position="516"/>
    </location>
</feature>
<name>A0A7J7DB36_TRIWF</name>
<dbReference type="InterPro" id="IPR058921">
    <property type="entry name" value="PAP/OAS1-rel"/>
</dbReference>
<dbReference type="Proteomes" id="UP000593562">
    <property type="component" value="Unassembled WGS sequence"/>
</dbReference>
<dbReference type="EMBL" id="JAAARO010000008">
    <property type="protein sequence ID" value="KAF5743468.1"/>
    <property type="molecule type" value="Genomic_DNA"/>
</dbReference>
<evidence type="ECO:0000313" key="3">
    <source>
        <dbReference type="Proteomes" id="UP000593562"/>
    </source>
</evidence>